<dbReference type="EMBL" id="UZWD01000017">
    <property type="protein sequence ID" value="VDS03955.1"/>
    <property type="molecule type" value="Genomic_DNA"/>
</dbReference>
<evidence type="ECO:0000256" key="1">
    <source>
        <dbReference type="SAM" id="Phobius"/>
    </source>
</evidence>
<feature type="transmembrane region" description="Helical" evidence="1">
    <location>
        <begin position="40"/>
        <end position="61"/>
    </location>
</feature>
<evidence type="ECO:0008006" key="4">
    <source>
        <dbReference type="Google" id="ProtNLM"/>
    </source>
</evidence>
<keyword evidence="1" id="KW-0472">Membrane</keyword>
<dbReference type="RefSeq" id="WP_126149544.1">
    <property type="nucleotide sequence ID" value="NZ_JBHTMH010000001.1"/>
</dbReference>
<protein>
    <recommendedName>
        <fullName evidence="4">Yip1 domain-containing protein</fullName>
    </recommendedName>
</protein>
<name>A0A447I950_9HYPH</name>
<feature type="transmembrane region" description="Helical" evidence="1">
    <location>
        <begin position="104"/>
        <end position="125"/>
    </location>
</feature>
<reference evidence="2 3" key="1">
    <citation type="submission" date="2018-12" db="EMBL/GenBank/DDBJ databases">
        <authorList>
            <person name="Criscuolo A."/>
        </authorList>
    </citation>
    <scope>NUCLEOTIDE SEQUENCE [LARGE SCALE GENOMIC DNA]</scope>
    <source>
        <strain evidence="2">ACIP1116281</strain>
    </source>
</reference>
<keyword evidence="1" id="KW-1133">Transmembrane helix</keyword>
<feature type="transmembrane region" description="Helical" evidence="1">
    <location>
        <begin position="73"/>
        <end position="92"/>
    </location>
</feature>
<feature type="transmembrane region" description="Helical" evidence="1">
    <location>
        <begin position="159"/>
        <end position="181"/>
    </location>
</feature>
<evidence type="ECO:0000313" key="2">
    <source>
        <dbReference type="EMBL" id="VDS03955.1"/>
    </source>
</evidence>
<keyword evidence="1" id="KW-0812">Transmembrane</keyword>
<keyword evidence="3" id="KW-1185">Reference proteome</keyword>
<dbReference type="OrthoDB" id="7948618at2"/>
<organism evidence="2 3">
    <name type="scientific">Devosia equisanguinis</name>
    <dbReference type="NCBI Taxonomy" id="2490941"/>
    <lineage>
        <taxon>Bacteria</taxon>
        <taxon>Pseudomonadati</taxon>
        <taxon>Pseudomonadota</taxon>
        <taxon>Alphaproteobacteria</taxon>
        <taxon>Hyphomicrobiales</taxon>
        <taxon>Devosiaceae</taxon>
        <taxon>Devosia</taxon>
    </lineage>
</organism>
<evidence type="ECO:0000313" key="3">
    <source>
        <dbReference type="Proteomes" id="UP000268844"/>
    </source>
</evidence>
<dbReference type="AlphaFoldDB" id="A0A447I950"/>
<sequence length="186" mass="19708">MAQPSQTFFDEATNAVRGCWALITGKRNASAWFDFSQRGLVGSFVAVLIAMLLAGFGPMLLGIPVRAGAPTQSIIVNAILFAAQAGMAWIVLRQMGRQDGFVPYLVATNWVTLVSGVLLLISLFFGELGLVVLLAVVIVAILTFVNIGRFIVTLSAIQIGLLFVSQAVGVFLALGIVAIFLPVPTV</sequence>
<proteinExistence type="predicted"/>
<feature type="transmembrane region" description="Helical" evidence="1">
    <location>
        <begin position="131"/>
        <end position="152"/>
    </location>
</feature>
<dbReference type="Proteomes" id="UP000268844">
    <property type="component" value="Unassembled WGS sequence"/>
</dbReference>
<gene>
    <name evidence="2" type="ORF">DEVEQU_01084</name>
</gene>
<accession>A0A447I950</accession>